<dbReference type="STRING" id="214095.RU97_GL001054"/>
<dbReference type="Pfam" id="PF06304">
    <property type="entry name" value="DUF1048"/>
    <property type="match status" value="1"/>
</dbReference>
<dbReference type="InterPro" id="IPR008316">
    <property type="entry name" value="UCP029876"/>
</dbReference>
<dbReference type="Proteomes" id="UP000181884">
    <property type="component" value="Unassembled WGS sequence"/>
</dbReference>
<dbReference type="AlphaFoldDB" id="A0A1L8RIC4"/>
<evidence type="ECO:0000313" key="1">
    <source>
        <dbReference type="EMBL" id="OJG19483.1"/>
    </source>
</evidence>
<name>A0A1L8RIC4_9ENTE</name>
<dbReference type="Gene3D" id="1.10.1900.10">
    <property type="entry name" value="c-terminal domain of poly(a) binding protein"/>
    <property type="match status" value="1"/>
</dbReference>
<evidence type="ECO:0000313" key="2">
    <source>
        <dbReference type="Proteomes" id="UP000181884"/>
    </source>
</evidence>
<reference evidence="1 2" key="1">
    <citation type="submission" date="2014-12" db="EMBL/GenBank/DDBJ databases">
        <title>Draft genome sequences of 29 type strains of Enterococci.</title>
        <authorList>
            <person name="Zhong Z."/>
            <person name="Sun Z."/>
            <person name="Liu W."/>
            <person name="Zhang W."/>
            <person name="Zhang H."/>
        </authorList>
    </citation>
    <scope>NUCLEOTIDE SEQUENCE [LARGE SCALE GENOMIC DNA]</scope>
    <source>
        <strain evidence="1 2">DSM 17029</strain>
    </source>
</reference>
<accession>A0A1L8RIC4</accession>
<dbReference type="SUPFAM" id="SSF158560">
    <property type="entry name" value="BH3980-like"/>
    <property type="match status" value="1"/>
</dbReference>
<sequence length="110" mass="12728">MDIKKIVAEKQAWRAHMARVKALPEDYQIVYHEIQKYLFKVVPTNTIDILIELQQLFEEGANNHKSVLEITGPDVAAFVDGMIDEETADQTQKIVDEKVAESMRKWLDKK</sequence>
<keyword evidence="2" id="KW-1185">Reference proteome</keyword>
<organism evidence="1 2">
    <name type="scientific">Enterococcus canis</name>
    <dbReference type="NCBI Taxonomy" id="214095"/>
    <lineage>
        <taxon>Bacteria</taxon>
        <taxon>Bacillati</taxon>
        <taxon>Bacillota</taxon>
        <taxon>Bacilli</taxon>
        <taxon>Lactobacillales</taxon>
        <taxon>Enterococcaceae</taxon>
        <taxon>Enterococcus</taxon>
    </lineage>
</organism>
<dbReference type="EMBL" id="JXKH01000002">
    <property type="protein sequence ID" value="OJG19483.1"/>
    <property type="molecule type" value="Genomic_DNA"/>
</dbReference>
<proteinExistence type="predicted"/>
<protein>
    <recommendedName>
        <fullName evidence="3">DUF1048 domain-containing protein</fullName>
    </recommendedName>
</protein>
<dbReference type="RefSeq" id="WP_067390194.1">
    <property type="nucleotide sequence ID" value="NZ_JXKH01000002.1"/>
</dbReference>
<gene>
    <name evidence="1" type="ORF">RU97_GL001054</name>
</gene>
<evidence type="ECO:0008006" key="3">
    <source>
        <dbReference type="Google" id="ProtNLM"/>
    </source>
</evidence>
<comment type="caution">
    <text evidence="1">The sequence shown here is derived from an EMBL/GenBank/DDBJ whole genome shotgun (WGS) entry which is preliminary data.</text>
</comment>